<organism evidence="2 3">
    <name type="scientific">Colletotrichum kahawae</name>
    <name type="common">Coffee berry disease fungus</name>
    <dbReference type="NCBI Taxonomy" id="34407"/>
    <lineage>
        <taxon>Eukaryota</taxon>
        <taxon>Fungi</taxon>
        <taxon>Dikarya</taxon>
        <taxon>Ascomycota</taxon>
        <taxon>Pezizomycotina</taxon>
        <taxon>Sordariomycetes</taxon>
        <taxon>Hypocreomycetidae</taxon>
        <taxon>Glomerellales</taxon>
        <taxon>Glomerellaceae</taxon>
        <taxon>Colletotrichum</taxon>
        <taxon>Colletotrichum gloeosporioides species complex</taxon>
    </lineage>
</organism>
<accession>A0AAE0CXJ8</accession>
<evidence type="ECO:0000313" key="2">
    <source>
        <dbReference type="EMBL" id="KAK2729405.1"/>
    </source>
</evidence>
<dbReference type="Proteomes" id="UP001281614">
    <property type="component" value="Unassembled WGS sequence"/>
</dbReference>
<evidence type="ECO:0000256" key="1">
    <source>
        <dbReference type="SAM" id="MobiDB-lite"/>
    </source>
</evidence>
<feature type="region of interest" description="Disordered" evidence="1">
    <location>
        <begin position="37"/>
        <end position="60"/>
    </location>
</feature>
<gene>
    <name evidence="2" type="ORF">CKAH01_10219</name>
</gene>
<proteinExistence type="predicted"/>
<evidence type="ECO:0000313" key="3">
    <source>
        <dbReference type="Proteomes" id="UP001281614"/>
    </source>
</evidence>
<dbReference type="EMBL" id="VYYT01000788">
    <property type="protein sequence ID" value="KAK2729405.1"/>
    <property type="molecule type" value="Genomic_DNA"/>
</dbReference>
<dbReference type="AlphaFoldDB" id="A0AAE0CXJ8"/>
<protein>
    <submittedName>
        <fullName evidence="2">Het domain protein</fullName>
    </submittedName>
</protein>
<reference evidence="2" key="1">
    <citation type="submission" date="2023-02" db="EMBL/GenBank/DDBJ databases">
        <title>Colletotrichum kahawae CIFC_Que2 genome sequencing and assembly.</title>
        <authorList>
            <person name="Baroncelli R."/>
        </authorList>
    </citation>
    <scope>NUCLEOTIDE SEQUENCE</scope>
    <source>
        <strain evidence="2">CIFC_Que2</strain>
    </source>
</reference>
<keyword evidence="3" id="KW-1185">Reference proteome</keyword>
<sequence length="275" mass="31284">MIVCLHVLNDENSGDLNAEHLRVEMDPTEPHYAARKLGLSGHDGTADHRPRRSTGRDSYGILPELHIPPQLKSLRTLCNFTARQPNDLLGPARMPRERFLVSSDVRPGDLLGTLRWGECWDHTKSSWDLAHVILRRTTFADESESQDYDVLVEEETESRRTAFFVHSWAIPVRQECTMLSDIHGLDPSIKGAENPARIHDIGRGRLRLHYRDALVPLLLNHHPLQSLLYYKSALNSEASNLSSWVEDPEDIVDRLEEGRHSGGQGCVCLYWRAMD</sequence>
<comment type="caution">
    <text evidence="2">The sequence shown here is derived from an EMBL/GenBank/DDBJ whole genome shotgun (WGS) entry which is preliminary data.</text>
</comment>
<name>A0AAE0CXJ8_COLKA</name>